<dbReference type="AlphaFoldDB" id="A0A1Y1QZX2"/>
<evidence type="ECO:0000313" key="2">
    <source>
        <dbReference type="Proteomes" id="UP000192491"/>
    </source>
</evidence>
<proteinExistence type="predicted"/>
<evidence type="ECO:0000313" key="1">
    <source>
        <dbReference type="EMBL" id="OQX17437.1"/>
    </source>
</evidence>
<gene>
    <name evidence="1" type="ORF">BWK73_01860</name>
</gene>
<protein>
    <submittedName>
        <fullName evidence="1">Uncharacterized protein</fullName>
    </submittedName>
</protein>
<comment type="caution">
    <text evidence="1">The sequence shown here is derived from an EMBL/GenBank/DDBJ whole genome shotgun (WGS) entry which is preliminary data.</text>
</comment>
<reference evidence="1 2" key="1">
    <citation type="submission" date="2017-01" db="EMBL/GenBank/DDBJ databases">
        <title>Novel large sulfur bacteria in the metagenomes of groundwater-fed chemosynthetic microbial mats in the Lake Huron basin.</title>
        <authorList>
            <person name="Sharrar A.M."/>
            <person name="Flood B.E."/>
            <person name="Bailey J.V."/>
            <person name="Jones D.S."/>
            <person name="Biddanda B."/>
            <person name="Ruberg S.A."/>
            <person name="Marcus D.N."/>
            <person name="Dick G.J."/>
        </authorList>
    </citation>
    <scope>NUCLEOTIDE SEQUENCE [LARGE SCALE GENOMIC DNA]</scope>
    <source>
        <strain evidence="1">A8</strain>
    </source>
</reference>
<dbReference type="EMBL" id="MTEJ01000001">
    <property type="protein sequence ID" value="OQX17437.1"/>
    <property type="molecule type" value="Genomic_DNA"/>
</dbReference>
<organism evidence="1 2">
    <name type="scientific">Thiothrix lacustris</name>
    <dbReference type="NCBI Taxonomy" id="525917"/>
    <lineage>
        <taxon>Bacteria</taxon>
        <taxon>Pseudomonadati</taxon>
        <taxon>Pseudomonadota</taxon>
        <taxon>Gammaproteobacteria</taxon>
        <taxon>Thiotrichales</taxon>
        <taxon>Thiotrichaceae</taxon>
        <taxon>Thiothrix</taxon>
    </lineage>
</organism>
<sequence length="123" mass="13674">MKLSAKPFDLLGPIHIFATLAGPLPTPGLPTLAVLIAATVLSKSRELLGHPEVVTMQPRKPQLQERVRLCWWQEKPKPAARCQDCSPVACKIEARLLGRDTEWYLIHLLSLVTGGNDLRHPQI</sequence>
<accession>A0A1Y1QZX2</accession>
<name>A0A1Y1QZX2_9GAMM</name>
<dbReference type="Proteomes" id="UP000192491">
    <property type="component" value="Unassembled WGS sequence"/>
</dbReference>